<dbReference type="InterPro" id="IPR013057">
    <property type="entry name" value="AA_transpt_TM"/>
</dbReference>
<reference evidence="7" key="1">
    <citation type="submission" date="2022-10" db="EMBL/GenBank/DDBJ databases">
        <authorList>
            <person name="Chen Y."/>
            <person name="Dougan E. K."/>
            <person name="Chan C."/>
            <person name="Rhodes N."/>
            <person name="Thang M."/>
        </authorList>
    </citation>
    <scope>NUCLEOTIDE SEQUENCE</scope>
</reference>
<dbReference type="GO" id="GO:0005774">
    <property type="term" value="C:vacuolar membrane"/>
    <property type="evidence" value="ECO:0007669"/>
    <property type="project" value="TreeGrafter"/>
</dbReference>
<protein>
    <submittedName>
        <fullName evidence="9">Vacuolar amino acid transporter 3</fullName>
    </submittedName>
</protein>
<keyword evidence="3 5" id="KW-1133">Transmembrane helix</keyword>
<dbReference type="AlphaFoldDB" id="A0A9P1BNS2"/>
<reference evidence="8" key="2">
    <citation type="submission" date="2024-04" db="EMBL/GenBank/DDBJ databases">
        <authorList>
            <person name="Chen Y."/>
            <person name="Shah S."/>
            <person name="Dougan E. K."/>
            <person name="Thang M."/>
            <person name="Chan C."/>
        </authorList>
    </citation>
    <scope>NUCLEOTIDE SEQUENCE [LARGE SCALE GENOMIC DNA]</scope>
</reference>
<evidence type="ECO:0000256" key="4">
    <source>
        <dbReference type="ARBA" id="ARBA00023136"/>
    </source>
</evidence>
<keyword evidence="10" id="KW-1185">Reference proteome</keyword>
<dbReference type="EMBL" id="CAMXCT020000294">
    <property type="protein sequence ID" value="CAL1130132.1"/>
    <property type="molecule type" value="Genomic_DNA"/>
</dbReference>
<comment type="caution">
    <text evidence="7">The sequence shown here is derived from an EMBL/GenBank/DDBJ whole genome shotgun (WGS) entry which is preliminary data.</text>
</comment>
<dbReference type="Pfam" id="PF01490">
    <property type="entry name" value="Aa_trans"/>
    <property type="match status" value="1"/>
</dbReference>
<evidence type="ECO:0000256" key="3">
    <source>
        <dbReference type="ARBA" id="ARBA00022989"/>
    </source>
</evidence>
<evidence type="ECO:0000256" key="5">
    <source>
        <dbReference type="SAM" id="Phobius"/>
    </source>
</evidence>
<feature type="transmembrane region" description="Helical" evidence="5">
    <location>
        <begin position="213"/>
        <end position="234"/>
    </location>
</feature>
<sequence>MGLLVKLATRTSTRSFGALASSILGRRAKILVDVCLVLTQYGFAIADIIFIVENVRDVICLETNQSACPGKVAVCAGTLICVLPFTWLRSLQVLTVPVLMSNVVLLCGISWVYYCGFVQLGTHGMAPGIRTFNWAEFPIFFGCAVFSFEGIGLILPIQFAMQQPAHFPKLLQRAMLILGTLFASFGMVGYAAYGLETKDMITFNIPQNKITSFLRLFYCLGVFFTYPVMLFPLYQITETKIRCLRDQRFCWRSIIFRSALVIMTGVIGLQIPHFGLFLGIIGSLACSMLAFVLPALLHFRRKDRGDATRGGDVKDLSIIAFGVVGGLVSFSVTLRDLIHAMGEE</sequence>
<feature type="transmembrane region" description="Helical" evidence="5">
    <location>
        <begin position="134"/>
        <end position="155"/>
    </location>
</feature>
<evidence type="ECO:0000256" key="1">
    <source>
        <dbReference type="ARBA" id="ARBA00004141"/>
    </source>
</evidence>
<dbReference type="EMBL" id="CAMXCT030000294">
    <property type="protein sequence ID" value="CAL4764069.1"/>
    <property type="molecule type" value="Genomic_DNA"/>
</dbReference>
<proteinExistence type="predicted"/>
<feature type="transmembrane region" description="Helical" evidence="5">
    <location>
        <begin position="175"/>
        <end position="193"/>
    </location>
</feature>
<feature type="transmembrane region" description="Helical" evidence="5">
    <location>
        <begin position="318"/>
        <end position="338"/>
    </location>
</feature>
<dbReference type="EMBL" id="CAMXCT010000294">
    <property type="protein sequence ID" value="CAI3976757.1"/>
    <property type="molecule type" value="Genomic_DNA"/>
</dbReference>
<dbReference type="PANTHER" id="PTHR22950:SF349">
    <property type="entry name" value="AMINO ACID TRANSPORTER TRANSMEMBRANE DOMAIN-CONTAINING PROTEIN"/>
    <property type="match status" value="1"/>
</dbReference>
<evidence type="ECO:0000313" key="8">
    <source>
        <dbReference type="EMBL" id="CAL1130132.1"/>
    </source>
</evidence>
<dbReference type="PANTHER" id="PTHR22950">
    <property type="entry name" value="AMINO ACID TRANSPORTER"/>
    <property type="match status" value="1"/>
</dbReference>
<organism evidence="7">
    <name type="scientific">Cladocopium goreaui</name>
    <dbReference type="NCBI Taxonomy" id="2562237"/>
    <lineage>
        <taxon>Eukaryota</taxon>
        <taxon>Sar</taxon>
        <taxon>Alveolata</taxon>
        <taxon>Dinophyceae</taxon>
        <taxon>Suessiales</taxon>
        <taxon>Symbiodiniaceae</taxon>
        <taxon>Cladocopium</taxon>
    </lineage>
</organism>
<feature type="transmembrane region" description="Helical" evidence="5">
    <location>
        <begin position="254"/>
        <end position="271"/>
    </location>
</feature>
<evidence type="ECO:0000256" key="2">
    <source>
        <dbReference type="ARBA" id="ARBA00022692"/>
    </source>
</evidence>
<comment type="subcellular location">
    <subcellularLocation>
        <location evidence="1">Membrane</location>
        <topology evidence="1">Multi-pass membrane protein</topology>
    </subcellularLocation>
</comment>
<keyword evidence="2 5" id="KW-0812">Transmembrane</keyword>
<feature type="domain" description="Amino acid transporter transmembrane" evidence="6">
    <location>
        <begin position="9"/>
        <end position="333"/>
    </location>
</feature>
<dbReference type="GO" id="GO:0015179">
    <property type="term" value="F:L-amino acid transmembrane transporter activity"/>
    <property type="evidence" value="ECO:0007669"/>
    <property type="project" value="TreeGrafter"/>
</dbReference>
<evidence type="ECO:0000259" key="6">
    <source>
        <dbReference type="Pfam" id="PF01490"/>
    </source>
</evidence>
<feature type="transmembrane region" description="Helical" evidence="5">
    <location>
        <begin position="93"/>
        <end position="114"/>
    </location>
</feature>
<dbReference type="OrthoDB" id="438030at2759"/>
<evidence type="ECO:0000313" key="9">
    <source>
        <dbReference type="EMBL" id="CAL4764069.1"/>
    </source>
</evidence>
<accession>A0A9P1BNS2</accession>
<feature type="transmembrane region" description="Helical" evidence="5">
    <location>
        <begin position="277"/>
        <end position="297"/>
    </location>
</feature>
<name>A0A9P1BNS2_9DINO</name>
<gene>
    <name evidence="7" type="ORF">C1SCF055_LOCUS4952</name>
</gene>
<feature type="transmembrane region" description="Helical" evidence="5">
    <location>
        <begin position="71"/>
        <end position="88"/>
    </location>
</feature>
<dbReference type="Proteomes" id="UP001152797">
    <property type="component" value="Unassembled WGS sequence"/>
</dbReference>
<evidence type="ECO:0000313" key="7">
    <source>
        <dbReference type="EMBL" id="CAI3976757.1"/>
    </source>
</evidence>
<evidence type="ECO:0000313" key="10">
    <source>
        <dbReference type="Proteomes" id="UP001152797"/>
    </source>
</evidence>
<feature type="transmembrane region" description="Helical" evidence="5">
    <location>
        <begin position="30"/>
        <end position="51"/>
    </location>
</feature>
<keyword evidence="4 5" id="KW-0472">Membrane</keyword>